<dbReference type="GO" id="GO:0000139">
    <property type="term" value="C:Golgi membrane"/>
    <property type="evidence" value="ECO:0007669"/>
    <property type="project" value="UniProtKB-SubCell"/>
</dbReference>
<keyword evidence="4 9" id="KW-0812">Transmembrane</keyword>
<accession>A0AA38LRM8</accession>
<dbReference type="AlphaFoldDB" id="A0AA38LRM8"/>
<evidence type="ECO:0000256" key="5">
    <source>
        <dbReference type="ARBA" id="ARBA00022927"/>
    </source>
</evidence>
<organism evidence="10 11">
    <name type="scientific">Dioszegia hungarica</name>
    <dbReference type="NCBI Taxonomy" id="4972"/>
    <lineage>
        <taxon>Eukaryota</taxon>
        <taxon>Fungi</taxon>
        <taxon>Dikarya</taxon>
        <taxon>Basidiomycota</taxon>
        <taxon>Agaricomycotina</taxon>
        <taxon>Tremellomycetes</taxon>
        <taxon>Tremellales</taxon>
        <taxon>Bulleribasidiaceae</taxon>
        <taxon>Dioszegia</taxon>
    </lineage>
</organism>
<protein>
    <submittedName>
        <fullName evidence="10">Integral membrane protein S linking to the trans Golgi network-domain-containing protein</fullName>
    </submittedName>
</protein>
<keyword evidence="8 9" id="KW-0472">Membrane</keyword>
<evidence type="ECO:0000256" key="2">
    <source>
        <dbReference type="ARBA" id="ARBA00008160"/>
    </source>
</evidence>
<proteinExistence type="inferred from homology"/>
<dbReference type="RefSeq" id="XP_052942475.1">
    <property type="nucleotide sequence ID" value="XM_053091376.1"/>
</dbReference>
<dbReference type="InterPro" id="IPR019185">
    <property type="entry name" value="Integral_membrane_SYS1-rel"/>
</dbReference>
<name>A0AA38LRM8_9TREE</name>
<dbReference type="GO" id="GO:0034067">
    <property type="term" value="P:protein localization to Golgi apparatus"/>
    <property type="evidence" value="ECO:0007669"/>
    <property type="project" value="TreeGrafter"/>
</dbReference>
<evidence type="ECO:0000313" key="11">
    <source>
        <dbReference type="Proteomes" id="UP001164286"/>
    </source>
</evidence>
<comment type="caution">
    <text evidence="10">The sequence shown here is derived from an EMBL/GenBank/DDBJ whole genome shotgun (WGS) entry which is preliminary data.</text>
</comment>
<dbReference type="Pfam" id="PF09801">
    <property type="entry name" value="SYS1"/>
    <property type="match status" value="1"/>
</dbReference>
<evidence type="ECO:0000256" key="6">
    <source>
        <dbReference type="ARBA" id="ARBA00022989"/>
    </source>
</evidence>
<evidence type="ECO:0000256" key="4">
    <source>
        <dbReference type="ARBA" id="ARBA00022692"/>
    </source>
</evidence>
<evidence type="ECO:0000256" key="1">
    <source>
        <dbReference type="ARBA" id="ARBA00004653"/>
    </source>
</evidence>
<reference evidence="10" key="1">
    <citation type="journal article" date="2022" name="G3 (Bethesda)">
        <title>High quality genome of the basidiomycete yeast Dioszegia hungarica PDD-24b-2 isolated from cloud water.</title>
        <authorList>
            <person name="Jarrige D."/>
            <person name="Haridas S."/>
            <person name="Bleykasten-Grosshans C."/>
            <person name="Joly M."/>
            <person name="Nadalig T."/>
            <person name="Sancelme M."/>
            <person name="Vuilleumier S."/>
            <person name="Grigoriev I.V."/>
            <person name="Amato P."/>
            <person name="Bringel F."/>
        </authorList>
    </citation>
    <scope>NUCLEOTIDE SEQUENCE</scope>
    <source>
        <strain evidence="10">PDD-24b-2</strain>
    </source>
</reference>
<keyword evidence="3" id="KW-0813">Transport</keyword>
<feature type="transmembrane region" description="Helical" evidence="9">
    <location>
        <begin position="162"/>
        <end position="180"/>
    </location>
</feature>
<dbReference type="GO" id="GO:0005802">
    <property type="term" value="C:trans-Golgi network"/>
    <property type="evidence" value="ECO:0007669"/>
    <property type="project" value="TreeGrafter"/>
</dbReference>
<dbReference type="GO" id="GO:0043001">
    <property type="term" value="P:Golgi to plasma membrane protein transport"/>
    <property type="evidence" value="ECO:0007669"/>
    <property type="project" value="TreeGrafter"/>
</dbReference>
<dbReference type="PANTHER" id="PTHR12952">
    <property type="entry name" value="SYS1"/>
    <property type="match status" value="1"/>
</dbReference>
<evidence type="ECO:0000256" key="7">
    <source>
        <dbReference type="ARBA" id="ARBA00023034"/>
    </source>
</evidence>
<gene>
    <name evidence="10" type="ORF">MKK02DRAFT_41008</name>
</gene>
<evidence type="ECO:0000256" key="9">
    <source>
        <dbReference type="SAM" id="Phobius"/>
    </source>
</evidence>
<dbReference type="GO" id="GO:0006895">
    <property type="term" value="P:Golgi to endosome transport"/>
    <property type="evidence" value="ECO:0007669"/>
    <property type="project" value="TreeGrafter"/>
</dbReference>
<dbReference type="GO" id="GO:0005829">
    <property type="term" value="C:cytosol"/>
    <property type="evidence" value="ECO:0007669"/>
    <property type="project" value="GOC"/>
</dbReference>
<evidence type="ECO:0000313" key="10">
    <source>
        <dbReference type="EMBL" id="KAI9632698.1"/>
    </source>
</evidence>
<comment type="similarity">
    <text evidence="2">Belongs to the SYS1 family.</text>
</comment>
<keyword evidence="7" id="KW-0333">Golgi apparatus</keyword>
<dbReference type="Proteomes" id="UP001164286">
    <property type="component" value="Unassembled WGS sequence"/>
</dbReference>
<keyword evidence="6 9" id="KW-1133">Transmembrane helix</keyword>
<comment type="subcellular location">
    <subcellularLocation>
        <location evidence="1">Golgi apparatus membrane</location>
        <topology evidence="1">Multi-pass membrane protein</topology>
    </subcellularLocation>
</comment>
<sequence length="262" mass="28730">MRVQGWDPVLIICQVSSFSPLDHKVSFTDPRQIVSLQAIHYLTLSLLTPSLLSLLTSPPLLEYSGGPSTVAHILDWREMAGRPTISSAAFGDIHRHAQLSSSATSGLGGWRYLGGAWAGGKHVGVVEGEEGIGAGTKGKMGADEQEEVWDFGVDDGRGWVEAGLWLLASAVDIVPLYYLVRRPTFILDFSLTLNLVHLILTTYYAKAFPTSLFYWVIQALGALLMITIAEQLCVKRELSSDLEVSTYEPVSREEEGIPLQQR</sequence>
<dbReference type="GeneID" id="77730581"/>
<evidence type="ECO:0000256" key="8">
    <source>
        <dbReference type="ARBA" id="ARBA00023136"/>
    </source>
</evidence>
<evidence type="ECO:0000256" key="3">
    <source>
        <dbReference type="ARBA" id="ARBA00022448"/>
    </source>
</evidence>
<dbReference type="EMBL" id="JAKWFO010000014">
    <property type="protein sequence ID" value="KAI9632698.1"/>
    <property type="molecule type" value="Genomic_DNA"/>
</dbReference>
<keyword evidence="5" id="KW-0653">Protein transport</keyword>
<dbReference type="PANTHER" id="PTHR12952:SF0">
    <property type="entry name" value="PROTEIN SYS1 HOMOLOG"/>
    <property type="match status" value="1"/>
</dbReference>
<keyword evidence="11" id="KW-1185">Reference proteome</keyword>